<proteinExistence type="predicted"/>
<dbReference type="Proteomes" id="UP001145114">
    <property type="component" value="Unassembled WGS sequence"/>
</dbReference>
<feature type="non-terminal residue" evidence="1">
    <location>
        <position position="162"/>
    </location>
</feature>
<dbReference type="EMBL" id="JAMZIH010008065">
    <property type="protein sequence ID" value="KAJ1672633.1"/>
    <property type="molecule type" value="Genomic_DNA"/>
</dbReference>
<evidence type="ECO:0000313" key="2">
    <source>
        <dbReference type="Proteomes" id="UP001145114"/>
    </source>
</evidence>
<sequence length="162" mass="18343">MPIETINDPTTQKPQKVVITLPTRGVSVEVYLFGATVTSWKVNGVEQLFLSKQAKLDGSKPIRGGIPLVFPQFGPGPHLPQHGFARTAYWQVAYQIDRVDTAAVHFLLTDTEETRVSAWGYRFSLLYKVTVTQTTLSTIVEYMNCEAEREFEFTALMHTYLR</sequence>
<comment type="caution">
    <text evidence="1">The sequence shown here is derived from an EMBL/GenBank/DDBJ whole genome shotgun (WGS) entry which is preliminary data.</text>
</comment>
<accession>A0ACC1HAE3</accession>
<evidence type="ECO:0000313" key="1">
    <source>
        <dbReference type="EMBL" id="KAJ1672633.1"/>
    </source>
</evidence>
<organism evidence="1 2">
    <name type="scientific">Spiromyces aspiralis</name>
    <dbReference type="NCBI Taxonomy" id="68401"/>
    <lineage>
        <taxon>Eukaryota</taxon>
        <taxon>Fungi</taxon>
        <taxon>Fungi incertae sedis</taxon>
        <taxon>Zoopagomycota</taxon>
        <taxon>Kickxellomycotina</taxon>
        <taxon>Kickxellomycetes</taxon>
        <taxon>Kickxellales</taxon>
        <taxon>Kickxellaceae</taxon>
        <taxon>Spiromyces</taxon>
    </lineage>
</organism>
<protein>
    <submittedName>
        <fullName evidence="1">Uncharacterized protein</fullName>
    </submittedName>
</protein>
<gene>
    <name evidence="1" type="ORF">EV182_006800</name>
</gene>
<keyword evidence="2" id="KW-1185">Reference proteome</keyword>
<reference evidence="1" key="1">
    <citation type="submission" date="2022-06" db="EMBL/GenBank/DDBJ databases">
        <title>Phylogenomic reconstructions and comparative analyses of Kickxellomycotina fungi.</title>
        <authorList>
            <person name="Reynolds N.K."/>
            <person name="Stajich J.E."/>
            <person name="Barry K."/>
            <person name="Grigoriev I.V."/>
            <person name="Crous P."/>
            <person name="Smith M.E."/>
        </authorList>
    </citation>
    <scope>NUCLEOTIDE SEQUENCE</scope>
    <source>
        <strain evidence="1">RSA 2271</strain>
    </source>
</reference>
<name>A0ACC1HAE3_9FUNG</name>